<dbReference type="AlphaFoldDB" id="A0A9Q9IEQ7"/>
<sequence length="338" mass="36421">MIFSRGRKQDPVVEFWAWWPTIRPAVTAAIATGGFEPLTPQISKRVAAIHKDLTWEFSKGRAASHALVVSPGGNPALRAVAARWGALAPASDPEWEFHTARQPDPDTLSATIEIAGARLDLGLLRFAFSADEHSAAIDVIGYHPMFRKLPEPVRGQIIFLALDWLLGEEGVELWVGGVDISADEPAGARDPQELAAAVDALREQYREPTWVVFTAEAGGAPLTGMAQRPLRAVRWPRFDTHVALTLPYEADPGTGLPTGDALDALRAFEDGPLEMALHGDGELVAQETTAGRRTLHCYVDGESTAAEDLKAAAAGWAGGRGRARQRHDPAFQAVAHLS</sequence>
<name>A0A9Q9IEQ7_9ACTN</name>
<dbReference type="RefSeq" id="WP_211273403.1">
    <property type="nucleotide sequence ID" value="NZ_CP073767.1"/>
</dbReference>
<organism evidence="1 2">
    <name type="scientific">Dactylosporangium aurantiacum</name>
    <dbReference type="NCBI Taxonomy" id="35754"/>
    <lineage>
        <taxon>Bacteria</taxon>
        <taxon>Bacillati</taxon>
        <taxon>Actinomycetota</taxon>
        <taxon>Actinomycetes</taxon>
        <taxon>Micromonosporales</taxon>
        <taxon>Micromonosporaceae</taxon>
        <taxon>Dactylosporangium</taxon>
    </lineage>
</organism>
<accession>A0A9Q9IEQ7</accession>
<dbReference type="KEGG" id="daur:Daura_41110"/>
<dbReference type="EMBL" id="CP073767">
    <property type="protein sequence ID" value="UWZ52940.1"/>
    <property type="molecule type" value="Genomic_DNA"/>
</dbReference>
<proteinExistence type="predicted"/>
<gene>
    <name evidence="1" type="ORF">Daura_41110</name>
</gene>
<keyword evidence="2" id="KW-1185">Reference proteome</keyword>
<dbReference type="Proteomes" id="UP001058003">
    <property type="component" value="Chromosome"/>
</dbReference>
<protein>
    <recommendedName>
        <fullName evidence="3">DUF695 domain-containing protein</fullName>
    </recommendedName>
</protein>
<reference evidence="1" key="1">
    <citation type="submission" date="2021-04" db="EMBL/GenBank/DDBJ databases">
        <title>Dactylosporangium aurantiacum NRRL B-8018 full assembly.</title>
        <authorList>
            <person name="Hartkoorn R.C."/>
            <person name="Beaudoing E."/>
            <person name="Hot D."/>
        </authorList>
    </citation>
    <scope>NUCLEOTIDE SEQUENCE</scope>
    <source>
        <strain evidence="1">NRRL B-8018</strain>
    </source>
</reference>
<evidence type="ECO:0000313" key="1">
    <source>
        <dbReference type="EMBL" id="UWZ52940.1"/>
    </source>
</evidence>
<evidence type="ECO:0000313" key="2">
    <source>
        <dbReference type="Proteomes" id="UP001058003"/>
    </source>
</evidence>
<evidence type="ECO:0008006" key="3">
    <source>
        <dbReference type="Google" id="ProtNLM"/>
    </source>
</evidence>